<keyword evidence="2 5" id="KW-0812">Transmembrane</keyword>
<comment type="subcellular location">
    <subcellularLocation>
        <location evidence="1">Endomembrane system</location>
        <topology evidence="1">Multi-pass membrane protein</topology>
    </subcellularLocation>
</comment>
<evidence type="ECO:0000259" key="6">
    <source>
        <dbReference type="Pfam" id="PF06803"/>
    </source>
</evidence>
<feature type="domain" description="DUF1232" evidence="6">
    <location>
        <begin position="67"/>
        <end position="102"/>
    </location>
</feature>
<feature type="transmembrane region" description="Helical" evidence="5">
    <location>
        <begin position="270"/>
        <end position="291"/>
    </location>
</feature>
<keyword evidence="4 5" id="KW-0472">Membrane</keyword>
<feature type="transmembrane region" description="Helical" evidence="5">
    <location>
        <begin position="157"/>
        <end position="176"/>
    </location>
</feature>
<evidence type="ECO:0000256" key="5">
    <source>
        <dbReference type="SAM" id="Phobius"/>
    </source>
</evidence>
<dbReference type="Pfam" id="PF06803">
    <property type="entry name" value="DUF1232"/>
    <property type="match status" value="1"/>
</dbReference>
<name>G8QSH5_SPHPG</name>
<dbReference type="EMBL" id="CP003155">
    <property type="protein sequence ID" value="AEV27874.1"/>
    <property type="molecule type" value="Genomic_DNA"/>
</dbReference>
<evidence type="ECO:0000313" key="8">
    <source>
        <dbReference type="Proteomes" id="UP000005632"/>
    </source>
</evidence>
<dbReference type="RefSeq" id="WP_014268723.1">
    <property type="nucleotide sequence ID" value="NC_016633.1"/>
</dbReference>
<keyword evidence="8" id="KW-1185">Reference proteome</keyword>
<protein>
    <recommendedName>
        <fullName evidence="6">DUF1232 domain-containing protein</fullName>
    </recommendedName>
</protein>
<dbReference type="STRING" id="158190.SpiGrapes_0006"/>
<gene>
    <name evidence="7" type="ordered locus">SpiGrapes_0006</name>
</gene>
<reference evidence="7 8" key="1">
    <citation type="submission" date="2011-11" db="EMBL/GenBank/DDBJ databases">
        <title>Complete sequence of Spirochaeta sp. grapes.</title>
        <authorList>
            <consortium name="US DOE Joint Genome Institute"/>
            <person name="Lucas S."/>
            <person name="Han J."/>
            <person name="Lapidus A."/>
            <person name="Cheng J.-F."/>
            <person name="Goodwin L."/>
            <person name="Pitluck S."/>
            <person name="Peters L."/>
            <person name="Ovchinnikova G."/>
            <person name="Munk A.C."/>
            <person name="Detter J.C."/>
            <person name="Han C."/>
            <person name="Tapia R."/>
            <person name="Land M."/>
            <person name="Hauser L."/>
            <person name="Kyrpides N."/>
            <person name="Ivanova N."/>
            <person name="Pagani I."/>
            <person name="Ritalahtilisa K."/>
            <person name="Loeffler F."/>
            <person name="Woyke T."/>
        </authorList>
    </citation>
    <scope>NUCLEOTIDE SEQUENCE [LARGE SCALE GENOMIC DNA]</scope>
    <source>
        <strain evidence="8">ATCC BAA-1885 / DSM 22778 / Grapes</strain>
    </source>
</reference>
<keyword evidence="3 5" id="KW-1133">Transmembrane helix</keyword>
<dbReference type="AlphaFoldDB" id="G8QSH5"/>
<dbReference type="eggNOG" id="COG3339">
    <property type="taxonomic scope" value="Bacteria"/>
</dbReference>
<organism evidence="7 8">
    <name type="scientific">Sphaerochaeta pleomorpha (strain ATCC BAA-1885 / DSM 22778 / Grapes)</name>
    <dbReference type="NCBI Taxonomy" id="158190"/>
    <lineage>
        <taxon>Bacteria</taxon>
        <taxon>Pseudomonadati</taxon>
        <taxon>Spirochaetota</taxon>
        <taxon>Spirochaetia</taxon>
        <taxon>Spirochaetales</taxon>
        <taxon>Sphaerochaetaceae</taxon>
        <taxon>Sphaerochaeta</taxon>
    </lineage>
</organism>
<dbReference type="Proteomes" id="UP000005632">
    <property type="component" value="Chromosome"/>
</dbReference>
<proteinExistence type="predicted"/>
<dbReference type="HOGENOM" id="CLU_879711_0_0_12"/>
<feature type="transmembrane region" description="Helical" evidence="5">
    <location>
        <begin position="182"/>
        <end position="201"/>
    </location>
</feature>
<accession>G8QSH5</accession>
<evidence type="ECO:0000313" key="7">
    <source>
        <dbReference type="EMBL" id="AEV27874.1"/>
    </source>
</evidence>
<evidence type="ECO:0000256" key="2">
    <source>
        <dbReference type="ARBA" id="ARBA00022692"/>
    </source>
</evidence>
<dbReference type="InterPro" id="IPR010652">
    <property type="entry name" value="DUF1232"/>
</dbReference>
<sequence>MTQMKDRNEQKAIKLAKRLGTEADEKDLQKLDSRLPDMNRGPIAKIWDKVQDLYSSFMSEETPNSLRVLIIGGLLYLILPLDVVPDAIPVAGLLDDAAVIGFIWKKLAGLAKIGVKVASKALPAKVGEQITQAYAKAFAAASSKMESLLKKQERKTIVNCAINLGIFLVALLLLSLEGDLPLLLASLCILFTMLRSLYSFFKALPTMLQIFRVWRKKRSINGTISEYLRVRYPFIVPLETMKAEIKVLEGIPSLETMVGMQRKALAKTMLSVGFSLLAAIVLVFVLRHLLLALNTPYTFWDLLSYPFVRFWSLFLR</sequence>
<evidence type="ECO:0000256" key="1">
    <source>
        <dbReference type="ARBA" id="ARBA00004127"/>
    </source>
</evidence>
<evidence type="ECO:0000256" key="3">
    <source>
        <dbReference type="ARBA" id="ARBA00022989"/>
    </source>
</evidence>
<dbReference type="KEGG" id="sgp:SpiGrapes_0006"/>
<evidence type="ECO:0000256" key="4">
    <source>
        <dbReference type="ARBA" id="ARBA00023136"/>
    </source>
</evidence>
<dbReference type="GO" id="GO:0012505">
    <property type="term" value="C:endomembrane system"/>
    <property type="evidence" value="ECO:0007669"/>
    <property type="project" value="UniProtKB-SubCell"/>
</dbReference>